<accession>A0A3M3YE11</accession>
<comment type="caution">
    <text evidence="1">The sequence shown here is derived from an EMBL/GenBank/DDBJ whole genome shotgun (WGS) entry which is preliminary data.</text>
</comment>
<reference evidence="1 2" key="1">
    <citation type="submission" date="2018-08" db="EMBL/GenBank/DDBJ databases">
        <title>Recombination of ecologically and evolutionarily significant loci maintains genetic cohesion in the Pseudomonas syringae species complex.</title>
        <authorList>
            <person name="Dillon M."/>
            <person name="Thakur S."/>
            <person name="Almeida R.N.D."/>
            <person name="Weir B.S."/>
            <person name="Guttman D.S."/>
        </authorList>
    </citation>
    <scope>NUCLEOTIDE SEQUENCE [LARGE SCALE GENOMIC DNA]</scope>
    <source>
        <strain evidence="1 2">ICMP 8902</strain>
    </source>
</reference>
<evidence type="ECO:0000313" key="1">
    <source>
        <dbReference type="EMBL" id="RMO80215.1"/>
    </source>
</evidence>
<dbReference type="AlphaFoldDB" id="A0A3M3YE11"/>
<sequence>MSKGFLNRDPFSCVLCGARMVYTGAVVGLTVQGLVNNAQNIAQLRYVRD</sequence>
<evidence type="ECO:0000313" key="2">
    <source>
        <dbReference type="Proteomes" id="UP000279372"/>
    </source>
</evidence>
<organism evidence="1 2">
    <name type="scientific">Pseudomonas syringae pv. philadelphi</name>
    <dbReference type="NCBI Taxonomy" id="251706"/>
    <lineage>
        <taxon>Bacteria</taxon>
        <taxon>Pseudomonadati</taxon>
        <taxon>Pseudomonadota</taxon>
        <taxon>Gammaproteobacteria</taxon>
        <taxon>Pseudomonadales</taxon>
        <taxon>Pseudomonadaceae</taxon>
        <taxon>Pseudomonas</taxon>
    </lineage>
</organism>
<proteinExistence type="predicted"/>
<gene>
    <name evidence="1" type="ORF">ALQ33_03551</name>
</gene>
<dbReference type="EMBL" id="RBQB01000343">
    <property type="protein sequence ID" value="RMO80215.1"/>
    <property type="molecule type" value="Genomic_DNA"/>
</dbReference>
<name>A0A3M3YE11_9PSED</name>
<protein>
    <submittedName>
        <fullName evidence="1">ISPsy3, transposase</fullName>
    </submittedName>
</protein>
<dbReference type="Proteomes" id="UP000279372">
    <property type="component" value="Unassembled WGS sequence"/>
</dbReference>